<dbReference type="SUPFAM" id="SSF48452">
    <property type="entry name" value="TPR-like"/>
    <property type="match status" value="2"/>
</dbReference>
<dbReference type="InterPro" id="IPR011990">
    <property type="entry name" value="TPR-like_helical_dom_sf"/>
</dbReference>
<organism evidence="2 3">
    <name type="scientific">Acidomonas methanolica NBRC 104435</name>
    <dbReference type="NCBI Taxonomy" id="1231351"/>
    <lineage>
        <taxon>Bacteria</taxon>
        <taxon>Pseudomonadati</taxon>
        <taxon>Pseudomonadota</taxon>
        <taxon>Alphaproteobacteria</taxon>
        <taxon>Acetobacterales</taxon>
        <taxon>Acetobacteraceae</taxon>
        <taxon>Acidomonas</taxon>
    </lineage>
</organism>
<proteinExistence type="predicted"/>
<evidence type="ECO:0000313" key="2">
    <source>
        <dbReference type="EMBL" id="GAJ29895.1"/>
    </source>
</evidence>
<dbReference type="Proteomes" id="UP000019760">
    <property type="component" value="Unassembled WGS sequence"/>
</dbReference>
<keyword evidence="3" id="KW-1185">Reference proteome</keyword>
<dbReference type="PANTHER" id="PTHR12558">
    <property type="entry name" value="CELL DIVISION CYCLE 16,23,27"/>
    <property type="match status" value="1"/>
</dbReference>
<gene>
    <name evidence="2" type="ORF">Amme_085_023</name>
</gene>
<reference evidence="3" key="1">
    <citation type="journal article" date="2014" name="FEMS Microbiol. Lett.">
        <title>Draft Genomic DNA Sequence of the Facultatively Methylotrophic Bacterium Acidomonas methanolica type strain MB58.</title>
        <authorList>
            <person name="Higashiura N."/>
            <person name="Hadano H."/>
            <person name="Hirakawa H."/>
            <person name="Matsutani M."/>
            <person name="Takabe S."/>
            <person name="Matsushita K."/>
            <person name="Azuma Y."/>
        </authorList>
    </citation>
    <scope>NUCLEOTIDE SEQUENCE [LARGE SCALE GENOMIC DNA]</scope>
    <source>
        <strain evidence="3">MB58</strain>
    </source>
</reference>
<sequence length="517" mass="55200">MTDPAFIQMAERLAASDEGDEAVARALSLARKLPFAPLSHLLLGDEAMRNKNWADALALFSAKGNGDFVSTAVPVQRAWALIGDGKATDALAALHDGNARDLLAPLGLLQAARIKARIDLTKAAPLFARVQASRSGLPPLLDFLVARPIADWKAAQGDQAGAKDVLAGLAALHPALAPVAARMTPDPDAARAPDPRRALADFYTGLALLLGSAQPPDQAHQEELRQAQLVLLRQAIWLAANAPRETAPAVVAIADVLESDKQYGAARSVLRMIGGDDPFRPLADRIEAQIALRQKDYAAALDALRRVTKLTPDDAAAQATLGDVLEAQNRDAEAVAAYDIAIADDAHRSEPLWPLLLSRAVALDHLDRRAAARADLARALKLAPQEPVLLNYIGYSGVEHGDHPDESLDLLHRAMTLAPGDAAIRDSYAWGILKLRGDAKAALPLLTSAAEGAPDDAEIAYHLGVAYWLTGRHLEARDQWNQALADTPEPDLRRQIETALVHGPDLALPTTSPHMTP</sequence>
<dbReference type="Pfam" id="PF13432">
    <property type="entry name" value="TPR_16"/>
    <property type="match status" value="2"/>
</dbReference>
<accession>A0A023D826</accession>
<dbReference type="Gene3D" id="1.25.40.10">
    <property type="entry name" value="Tetratricopeptide repeat domain"/>
    <property type="match status" value="3"/>
</dbReference>
<dbReference type="EMBL" id="BAND01000085">
    <property type="protein sequence ID" value="GAJ29895.1"/>
    <property type="molecule type" value="Genomic_DNA"/>
</dbReference>
<evidence type="ECO:0000256" key="1">
    <source>
        <dbReference type="PROSITE-ProRule" id="PRU00339"/>
    </source>
</evidence>
<name>A0A023D826_ACIMT</name>
<dbReference type="PROSITE" id="PS50005">
    <property type="entry name" value="TPR"/>
    <property type="match status" value="1"/>
</dbReference>
<dbReference type="SMART" id="SM00028">
    <property type="entry name" value="TPR"/>
    <property type="match status" value="4"/>
</dbReference>
<comment type="caution">
    <text evidence="2">The sequence shown here is derived from an EMBL/GenBank/DDBJ whole genome shotgun (WGS) entry which is preliminary data.</text>
</comment>
<dbReference type="PANTHER" id="PTHR12558:SF13">
    <property type="entry name" value="CELL DIVISION CYCLE PROTEIN 27 HOMOLOG"/>
    <property type="match status" value="1"/>
</dbReference>
<dbReference type="InterPro" id="IPR019734">
    <property type="entry name" value="TPR_rpt"/>
</dbReference>
<evidence type="ECO:0000313" key="3">
    <source>
        <dbReference type="Proteomes" id="UP000019760"/>
    </source>
</evidence>
<dbReference type="AlphaFoldDB" id="A0A023D826"/>
<feature type="repeat" description="TPR" evidence="1">
    <location>
        <begin position="457"/>
        <end position="490"/>
    </location>
</feature>
<protein>
    <recommendedName>
        <fullName evidence="4">Tetratricopeptide repeat family protein</fullName>
    </recommendedName>
</protein>
<evidence type="ECO:0008006" key="4">
    <source>
        <dbReference type="Google" id="ProtNLM"/>
    </source>
</evidence>
<keyword evidence="1" id="KW-0802">TPR repeat</keyword>
<reference evidence="2 3" key="2">
    <citation type="journal article" date="2014" name="FEMS Microbiol. Lett.">
        <title>Draft genomic DNA sequence of the facultatively methylotrophic bacterium Acidomonas methanolica type strain MB58.</title>
        <authorList>
            <person name="Higashiura N."/>
            <person name="Hadano H."/>
            <person name="Hirakawa H."/>
            <person name="Matsutani M."/>
            <person name="Takabe S."/>
            <person name="Matsushita K."/>
            <person name="Azuma Y."/>
        </authorList>
    </citation>
    <scope>NUCLEOTIDE SEQUENCE [LARGE SCALE GENOMIC DNA]</scope>
    <source>
        <strain evidence="2 3">MB58</strain>
    </source>
</reference>